<organism evidence="5 6">
    <name type="scientific">Alloscardovia theropitheci</name>
    <dbReference type="NCBI Taxonomy" id="2496842"/>
    <lineage>
        <taxon>Bacteria</taxon>
        <taxon>Bacillati</taxon>
        <taxon>Actinomycetota</taxon>
        <taxon>Actinomycetes</taxon>
        <taxon>Bifidobacteriales</taxon>
        <taxon>Bifidobacteriaceae</taxon>
        <taxon>Alloscardovia</taxon>
    </lineage>
</organism>
<evidence type="ECO:0000256" key="3">
    <source>
        <dbReference type="ARBA" id="ARBA00023125"/>
    </source>
</evidence>
<evidence type="ECO:0000313" key="5">
    <source>
        <dbReference type="EMBL" id="TCD54353.1"/>
    </source>
</evidence>
<keyword evidence="6" id="KW-1185">Reference proteome</keyword>
<evidence type="ECO:0000256" key="4">
    <source>
        <dbReference type="ARBA" id="ARBA00023163"/>
    </source>
</evidence>
<dbReference type="Gene3D" id="1.10.10.10">
    <property type="entry name" value="Winged helix-like DNA-binding domain superfamily/Winged helix DNA-binding domain"/>
    <property type="match status" value="1"/>
</dbReference>
<dbReference type="NCBIfam" id="TIGR02698">
    <property type="entry name" value="CopY_TcrY"/>
    <property type="match status" value="1"/>
</dbReference>
<name>A0A4R0QQ13_9BIFI</name>
<protein>
    <submittedName>
        <fullName evidence="5">CopY/TcrY family copper transport repressor</fullName>
    </submittedName>
</protein>
<keyword evidence="3" id="KW-0238">DNA-binding</keyword>
<dbReference type="GO" id="GO:0045892">
    <property type="term" value="P:negative regulation of DNA-templated transcription"/>
    <property type="evidence" value="ECO:0007669"/>
    <property type="project" value="InterPro"/>
</dbReference>
<dbReference type="EMBL" id="RXLP01000019">
    <property type="protein sequence ID" value="TCD54353.1"/>
    <property type="molecule type" value="Genomic_DNA"/>
</dbReference>
<sequence length="131" mass="15350">MQISDAEWRLMKILWMRGSMTSSQLIKIIRDQFEWTDSTVKTLLSRLVKKSMVERNKVNGFYEYHALLTQDDAICLMTEDIRDKVCSRKVKNLISKLIDECDFTSDDINTLRNQLEDKKREAVGHVTCNCL</sequence>
<dbReference type="Pfam" id="PF03965">
    <property type="entry name" value="Penicillinase_R"/>
    <property type="match status" value="1"/>
</dbReference>
<dbReference type="AlphaFoldDB" id="A0A4R0QQ13"/>
<dbReference type="InterPro" id="IPR036390">
    <property type="entry name" value="WH_DNA-bd_sf"/>
</dbReference>
<proteinExistence type="inferred from homology"/>
<dbReference type="InterPro" id="IPR005650">
    <property type="entry name" value="BlaI_family"/>
</dbReference>
<keyword evidence="4" id="KW-0804">Transcription</keyword>
<keyword evidence="2" id="KW-0805">Transcription regulation</keyword>
<dbReference type="InterPro" id="IPR014071">
    <property type="entry name" value="Cu_transp_CopY/TcrY"/>
</dbReference>
<comment type="similarity">
    <text evidence="1">Belongs to the BlaI transcriptional regulatory family.</text>
</comment>
<gene>
    <name evidence="5" type="ORF">EJ419_04795</name>
</gene>
<dbReference type="SUPFAM" id="SSF46785">
    <property type="entry name" value="Winged helix' DNA-binding domain"/>
    <property type="match status" value="1"/>
</dbReference>
<comment type="caution">
    <text evidence="5">The sequence shown here is derived from an EMBL/GenBank/DDBJ whole genome shotgun (WGS) entry which is preliminary data.</text>
</comment>
<evidence type="ECO:0000256" key="2">
    <source>
        <dbReference type="ARBA" id="ARBA00023015"/>
    </source>
</evidence>
<evidence type="ECO:0000313" key="6">
    <source>
        <dbReference type="Proteomes" id="UP000291289"/>
    </source>
</evidence>
<accession>A0A4R0QQ13</accession>
<dbReference type="PIRSF" id="PIRSF019455">
    <property type="entry name" value="CopR_AtkY"/>
    <property type="match status" value="1"/>
</dbReference>
<dbReference type="RefSeq" id="WP_131284117.1">
    <property type="nucleotide sequence ID" value="NZ_RXLP01000019.1"/>
</dbReference>
<reference evidence="5 6" key="1">
    <citation type="submission" date="2018-12" db="EMBL/GenBank/DDBJ databases">
        <title>Alloscrdovia theropitheci sp. nov: a novel taxon from the feces of the bleeding-herat monkey (Theropithecus geleda).</title>
        <authorList>
            <person name="Modesto M."/>
        </authorList>
    </citation>
    <scope>NUCLEOTIDE SEQUENCE [LARGE SCALE GENOMIC DNA]</scope>
    <source>
        <strain evidence="5 6">GLDI4/2</strain>
    </source>
</reference>
<dbReference type="InterPro" id="IPR036388">
    <property type="entry name" value="WH-like_DNA-bd_sf"/>
</dbReference>
<dbReference type="Proteomes" id="UP000291289">
    <property type="component" value="Unassembled WGS sequence"/>
</dbReference>
<dbReference type="GO" id="GO:0003677">
    <property type="term" value="F:DNA binding"/>
    <property type="evidence" value="ECO:0007669"/>
    <property type="project" value="UniProtKB-KW"/>
</dbReference>
<dbReference type="OrthoDB" id="9813987at2"/>
<evidence type="ECO:0000256" key="1">
    <source>
        <dbReference type="ARBA" id="ARBA00011046"/>
    </source>
</evidence>